<dbReference type="InterPro" id="IPR011008">
    <property type="entry name" value="Dimeric_a/b-barrel"/>
</dbReference>
<dbReference type="InterPro" id="IPR005545">
    <property type="entry name" value="YCII"/>
</dbReference>
<dbReference type="AlphaFoldDB" id="A0A6J6H8V9"/>
<dbReference type="Gene3D" id="3.30.70.1060">
    <property type="entry name" value="Dimeric alpha+beta barrel"/>
    <property type="match status" value="1"/>
</dbReference>
<evidence type="ECO:0000313" key="2">
    <source>
        <dbReference type="EMBL" id="CAB4609260.1"/>
    </source>
</evidence>
<accession>A0A6J6H8V9</accession>
<sequence>MRYLFAVIDSQTNSGTSGEMIAIDAFNEKIEAAGQRLMAAGVAAPKTALLVDNRNGAGSVVQGPAVVSDEYMSGFWVIEATDDETARSLALEASLACNRRIEVRAFLR</sequence>
<proteinExistence type="predicted"/>
<gene>
    <name evidence="2" type="ORF">UFOPK1874_00311</name>
</gene>
<evidence type="ECO:0000259" key="1">
    <source>
        <dbReference type="Pfam" id="PF03795"/>
    </source>
</evidence>
<name>A0A6J6H8V9_9ZZZZ</name>
<protein>
    <submittedName>
        <fullName evidence="2">Unannotated protein</fullName>
    </submittedName>
</protein>
<feature type="domain" description="YCII-related" evidence="1">
    <location>
        <begin position="1"/>
        <end position="94"/>
    </location>
</feature>
<organism evidence="2">
    <name type="scientific">freshwater metagenome</name>
    <dbReference type="NCBI Taxonomy" id="449393"/>
    <lineage>
        <taxon>unclassified sequences</taxon>
        <taxon>metagenomes</taxon>
        <taxon>ecological metagenomes</taxon>
    </lineage>
</organism>
<dbReference type="SUPFAM" id="SSF54909">
    <property type="entry name" value="Dimeric alpha+beta barrel"/>
    <property type="match status" value="1"/>
</dbReference>
<reference evidence="2" key="1">
    <citation type="submission" date="2020-05" db="EMBL/GenBank/DDBJ databases">
        <authorList>
            <person name="Chiriac C."/>
            <person name="Salcher M."/>
            <person name="Ghai R."/>
            <person name="Kavagutti S V."/>
        </authorList>
    </citation>
    <scope>NUCLEOTIDE SEQUENCE</scope>
</reference>
<dbReference type="Pfam" id="PF03795">
    <property type="entry name" value="YCII"/>
    <property type="match status" value="1"/>
</dbReference>
<dbReference type="EMBL" id="CAEZUX010000017">
    <property type="protein sequence ID" value="CAB4609260.1"/>
    <property type="molecule type" value="Genomic_DNA"/>
</dbReference>